<reference evidence="8 9" key="1">
    <citation type="submission" date="2019-02" db="EMBL/GenBank/DDBJ databases">
        <title>Deep-cultivation of Planctomycetes and their phenomic and genomic characterization uncovers novel biology.</title>
        <authorList>
            <person name="Wiegand S."/>
            <person name="Jogler M."/>
            <person name="Boedeker C."/>
            <person name="Pinto D."/>
            <person name="Vollmers J."/>
            <person name="Rivas-Marin E."/>
            <person name="Kohn T."/>
            <person name="Peeters S.H."/>
            <person name="Heuer A."/>
            <person name="Rast P."/>
            <person name="Oberbeckmann S."/>
            <person name="Bunk B."/>
            <person name="Jeske O."/>
            <person name="Meyerdierks A."/>
            <person name="Storesund J.E."/>
            <person name="Kallscheuer N."/>
            <person name="Luecker S."/>
            <person name="Lage O.M."/>
            <person name="Pohl T."/>
            <person name="Merkel B.J."/>
            <person name="Hornburger P."/>
            <person name="Mueller R.-W."/>
            <person name="Bruemmer F."/>
            <person name="Labrenz M."/>
            <person name="Spormann A.M."/>
            <person name="Op den Camp H."/>
            <person name="Overmann J."/>
            <person name="Amann R."/>
            <person name="Jetten M.S.M."/>
            <person name="Mascher T."/>
            <person name="Medema M.H."/>
            <person name="Devos D.P."/>
            <person name="Kaster A.-K."/>
            <person name="Ovreas L."/>
            <person name="Rohde M."/>
            <person name="Galperin M.Y."/>
            <person name="Jogler C."/>
        </authorList>
    </citation>
    <scope>NUCLEOTIDE SEQUENCE [LARGE SCALE GENOMIC DNA]</scope>
    <source>
        <strain evidence="8 9">Poly30</strain>
    </source>
</reference>
<dbReference type="GO" id="GO:0006352">
    <property type="term" value="P:DNA-templated transcription initiation"/>
    <property type="evidence" value="ECO:0007669"/>
    <property type="project" value="InterPro"/>
</dbReference>
<dbReference type="Gene3D" id="1.10.1740.10">
    <property type="match status" value="1"/>
</dbReference>
<dbReference type="InterPro" id="IPR014284">
    <property type="entry name" value="RNA_pol_sigma-70_dom"/>
</dbReference>
<dbReference type="GO" id="GO:0016987">
    <property type="term" value="F:sigma factor activity"/>
    <property type="evidence" value="ECO:0007669"/>
    <property type="project" value="UniProtKB-KW"/>
</dbReference>
<evidence type="ECO:0000256" key="4">
    <source>
        <dbReference type="ARBA" id="ARBA00023163"/>
    </source>
</evidence>
<dbReference type="PANTHER" id="PTHR43133">
    <property type="entry name" value="RNA POLYMERASE ECF-TYPE SIGMA FACTO"/>
    <property type="match status" value="1"/>
</dbReference>
<dbReference type="CDD" id="cd06171">
    <property type="entry name" value="Sigma70_r4"/>
    <property type="match status" value="1"/>
</dbReference>
<dbReference type="Gene3D" id="1.10.10.10">
    <property type="entry name" value="Winged helix-like DNA-binding domain superfamily/Winged helix DNA-binding domain"/>
    <property type="match status" value="1"/>
</dbReference>
<dbReference type="Proteomes" id="UP000320390">
    <property type="component" value="Chromosome"/>
</dbReference>
<dbReference type="AlphaFoldDB" id="A0A518F167"/>
<dbReference type="InterPro" id="IPR039425">
    <property type="entry name" value="RNA_pol_sigma-70-like"/>
</dbReference>
<comment type="similarity">
    <text evidence="1">Belongs to the sigma-70 factor family. ECF subfamily.</text>
</comment>
<keyword evidence="2" id="KW-0805">Transcription regulation</keyword>
<protein>
    <submittedName>
        <fullName evidence="8">ECF RNA polymerase sigma factor SigR</fullName>
    </submittedName>
</protein>
<organism evidence="8 9">
    <name type="scientific">Saltatorellus ferox</name>
    <dbReference type="NCBI Taxonomy" id="2528018"/>
    <lineage>
        <taxon>Bacteria</taxon>
        <taxon>Pseudomonadati</taxon>
        <taxon>Planctomycetota</taxon>
        <taxon>Planctomycetia</taxon>
        <taxon>Planctomycetia incertae sedis</taxon>
        <taxon>Saltatorellus</taxon>
    </lineage>
</organism>
<accession>A0A518F167</accession>
<keyword evidence="9" id="KW-1185">Reference proteome</keyword>
<sequence length="242" mass="26447">MIQLKTSSHRRLAGEPPGTQLVAWSHAEAVSSPGSEAPIGRGHQADVALVQLAVAGDRRAVLDLSKRLEGARRLTAIRATRVVLRGPFDLDDVVQDVLLQAWSSLDRYQGRSSIEGWLWGIVVHVMNAYQKRQLQEQDQHALLSADRRGDVEAAEDSPSDLPRVASAVKDALLRLPATTRDIVLLRAVEGLTYKEIARQRQMSPRAARGRYQRGVDAVRECTGERAQGRSGTPSGVSMPAPP</sequence>
<dbReference type="RefSeq" id="WP_419190741.1">
    <property type="nucleotide sequence ID" value="NZ_CP036434.1"/>
</dbReference>
<dbReference type="InterPro" id="IPR007627">
    <property type="entry name" value="RNA_pol_sigma70_r2"/>
</dbReference>
<keyword evidence="3" id="KW-0731">Sigma factor</keyword>
<evidence type="ECO:0000259" key="7">
    <source>
        <dbReference type="Pfam" id="PF08281"/>
    </source>
</evidence>
<feature type="domain" description="RNA polymerase sigma-70 region 2" evidence="6">
    <location>
        <begin position="81"/>
        <end position="129"/>
    </location>
</feature>
<keyword evidence="4" id="KW-0804">Transcription</keyword>
<dbReference type="SUPFAM" id="SSF88659">
    <property type="entry name" value="Sigma3 and sigma4 domains of RNA polymerase sigma factors"/>
    <property type="match status" value="1"/>
</dbReference>
<name>A0A518F167_9BACT</name>
<dbReference type="GO" id="GO:0003677">
    <property type="term" value="F:DNA binding"/>
    <property type="evidence" value="ECO:0007669"/>
    <property type="project" value="InterPro"/>
</dbReference>
<gene>
    <name evidence="8" type="primary">sigR_4</name>
    <name evidence="8" type="ORF">Poly30_56310</name>
</gene>
<dbReference type="Pfam" id="PF08281">
    <property type="entry name" value="Sigma70_r4_2"/>
    <property type="match status" value="1"/>
</dbReference>
<feature type="domain" description="RNA polymerase sigma factor 70 region 4 type 2" evidence="7">
    <location>
        <begin position="167"/>
        <end position="215"/>
    </location>
</feature>
<evidence type="ECO:0000313" key="9">
    <source>
        <dbReference type="Proteomes" id="UP000320390"/>
    </source>
</evidence>
<evidence type="ECO:0000256" key="3">
    <source>
        <dbReference type="ARBA" id="ARBA00023082"/>
    </source>
</evidence>
<evidence type="ECO:0000259" key="6">
    <source>
        <dbReference type="Pfam" id="PF04542"/>
    </source>
</evidence>
<dbReference type="Pfam" id="PF04542">
    <property type="entry name" value="Sigma70_r2"/>
    <property type="match status" value="1"/>
</dbReference>
<feature type="compositionally biased region" description="Basic and acidic residues" evidence="5">
    <location>
        <begin position="216"/>
        <end position="227"/>
    </location>
</feature>
<dbReference type="InterPro" id="IPR013249">
    <property type="entry name" value="RNA_pol_sigma70_r4_t2"/>
</dbReference>
<evidence type="ECO:0000313" key="8">
    <source>
        <dbReference type="EMBL" id="QDV10069.1"/>
    </source>
</evidence>
<dbReference type="NCBIfam" id="TIGR02937">
    <property type="entry name" value="sigma70-ECF"/>
    <property type="match status" value="1"/>
</dbReference>
<dbReference type="InterPro" id="IPR036388">
    <property type="entry name" value="WH-like_DNA-bd_sf"/>
</dbReference>
<feature type="region of interest" description="Disordered" evidence="5">
    <location>
        <begin position="202"/>
        <end position="242"/>
    </location>
</feature>
<evidence type="ECO:0000256" key="5">
    <source>
        <dbReference type="SAM" id="MobiDB-lite"/>
    </source>
</evidence>
<dbReference type="PANTHER" id="PTHR43133:SF46">
    <property type="entry name" value="RNA POLYMERASE SIGMA-70 FACTOR ECF SUBFAMILY"/>
    <property type="match status" value="1"/>
</dbReference>
<dbReference type="InterPro" id="IPR013324">
    <property type="entry name" value="RNA_pol_sigma_r3/r4-like"/>
</dbReference>
<dbReference type="SUPFAM" id="SSF88946">
    <property type="entry name" value="Sigma2 domain of RNA polymerase sigma factors"/>
    <property type="match status" value="1"/>
</dbReference>
<evidence type="ECO:0000256" key="1">
    <source>
        <dbReference type="ARBA" id="ARBA00010641"/>
    </source>
</evidence>
<dbReference type="InterPro" id="IPR013325">
    <property type="entry name" value="RNA_pol_sigma_r2"/>
</dbReference>
<dbReference type="EMBL" id="CP036434">
    <property type="protein sequence ID" value="QDV10069.1"/>
    <property type="molecule type" value="Genomic_DNA"/>
</dbReference>
<evidence type="ECO:0000256" key="2">
    <source>
        <dbReference type="ARBA" id="ARBA00023015"/>
    </source>
</evidence>
<proteinExistence type="inferred from homology"/>